<evidence type="ECO:0000256" key="5">
    <source>
        <dbReference type="ARBA" id="ARBA00022840"/>
    </source>
</evidence>
<proteinExistence type="predicted"/>
<keyword evidence="5 8" id="KW-0067">ATP-binding</keyword>
<dbReference type="SMART" id="SM00220">
    <property type="entry name" value="S_TKc"/>
    <property type="match status" value="1"/>
</dbReference>
<organism evidence="11 12">
    <name type="scientific">Cyanidium caldarium</name>
    <name type="common">Red alga</name>
    <dbReference type="NCBI Taxonomy" id="2771"/>
    <lineage>
        <taxon>Eukaryota</taxon>
        <taxon>Rhodophyta</taxon>
        <taxon>Bangiophyceae</taxon>
        <taxon>Cyanidiales</taxon>
        <taxon>Cyanidiaceae</taxon>
        <taxon>Cyanidium</taxon>
    </lineage>
</organism>
<dbReference type="InterPro" id="IPR011009">
    <property type="entry name" value="Kinase-like_dom_sf"/>
</dbReference>
<dbReference type="Pfam" id="PF07714">
    <property type="entry name" value="PK_Tyr_Ser-Thr"/>
    <property type="match status" value="1"/>
</dbReference>
<feature type="domain" description="Protein kinase" evidence="10">
    <location>
        <begin position="936"/>
        <end position="1197"/>
    </location>
</feature>
<feature type="compositionally biased region" description="Low complexity" evidence="9">
    <location>
        <begin position="37"/>
        <end position="49"/>
    </location>
</feature>
<feature type="region of interest" description="Disordered" evidence="9">
    <location>
        <begin position="128"/>
        <end position="155"/>
    </location>
</feature>
<evidence type="ECO:0000256" key="1">
    <source>
        <dbReference type="ARBA" id="ARBA00022527"/>
    </source>
</evidence>
<feature type="region of interest" description="Disordered" evidence="9">
    <location>
        <begin position="829"/>
        <end position="869"/>
    </location>
</feature>
<dbReference type="Proteomes" id="UP001301350">
    <property type="component" value="Unassembled WGS sequence"/>
</dbReference>
<feature type="compositionally biased region" description="Polar residues" evidence="9">
    <location>
        <begin position="255"/>
        <end position="267"/>
    </location>
</feature>
<dbReference type="GO" id="GO:0004674">
    <property type="term" value="F:protein serine/threonine kinase activity"/>
    <property type="evidence" value="ECO:0007669"/>
    <property type="project" value="UniProtKB-KW"/>
</dbReference>
<dbReference type="InterPro" id="IPR051681">
    <property type="entry name" value="Ser/Thr_Kinases-Pseudokinases"/>
</dbReference>
<evidence type="ECO:0000256" key="9">
    <source>
        <dbReference type="SAM" id="MobiDB-lite"/>
    </source>
</evidence>
<dbReference type="EMBL" id="JANCYW010000010">
    <property type="protein sequence ID" value="KAK4536834.1"/>
    <property type="molecule type" value="Genomic_DNA"/>
</dbReference>
<reference evidence="11 12" key="1">
    <citation type="submission" date="2022-07" db="EMBL/GenBank/DDBJ databases">
        <title>Genome-wide signatures of adaptation to extreme environments.</title>
        <authorList>
            <person name="Cho C.H."/>
            <person name="Yoon H.S."/>
        </authorList>
    </citation>
    <scope>NUCLEOTIDE SEQUENCE [LARGE SCALE GENOMIC DNA]</scope>
    <source>
        <strain evidence="11 12">DBV 063 E5</strain>
    </source>
</reference>
<feature type="region of interest" description="Disordered" evidence="9">
    <location>
        <begin position="1255"/>
        <end position="1275"/>
    </location>
</feature>
<dbReference type="GO" id="GO:0005524">
    <property type="term" value="F:ATP binding"/>
    <property type="evidence" value="ECO:0007669"/>
    <property type="project" value="UniProtKB-UniRule"/>
</dbReference>
<keyword evidence="2" id="KW-0808">Transferase</keyword>
<feature type="region of interest" description="Disordered" evidence="9">
    <location>
        <begin position="237"/>
        <end position="267"/>
    </location>
</feature>
<dbReference type="PROSITE" id="PS00108">
    <property type="entry name" value="PROTEIN_KINASE_ST"/>
    <property type="match status" value="1"/>
</dbReference>
<dbReference type="Gene3D" id="1.10.510.10">
    <property type="entry name" value="Transferase(Phosphotransferase) domain 1"/>
    <property type="match status" value="1"/>
</dbReference>
<gene>
    <name evidence="11" type="ORF">CDCA_CDCA10G2859</name>
</gene>
<feature type="region of interest" description="Disordered" evidence="9">
    <location>
        <begin position="1"/>
        <end position="54"/>
    </location>
</feature>
<evidence type="ECO:0000256" key="8">
    <source>
        <dbReference type="PROSITE-ProRule" id="PRU10141"/>
    </source>
</evidence>
<dbReference type="CDD" id="cd13999">
    <property type="entry name" value="STKc_MAP3K-like"/>
    <property type="match status" value="1"/>
</dbReference>
<evidence type="ECO:0000313" key="12">
    <source>
        <dbReference type="Proteomes" id="UP001301350"/>
    </source>
</evidence>
<protein>
    <recommendedName>
        <fullName evidence="10">Protein kinase domain-containing protein</fullName>
    </recommendedName>
</protein>
<evidence type="ECO:0000256" key="3">
    <source>
        <dbReference type="ARBA" id="ARBA00022741"/>
    </source>
</evidence>
<feature type="compositionally biased region" description="Polar residues" evidence="9">
    <location>
        <begin position="655"/>
        <end position="667"/>
    </location>
</feature>
<evidence type="ECO:0000313" key="11">
    <source>
        <dbReference type="EMBL" id="KAK4536834.1"/>
    </source>
</evidence>
<dbReference type="PANTHER" id="PTHR44329">
    <property type="entry name" value="SERINE/THREONINE-PROTEIN KINASE TNNI3K-RELATED"/>
    <property type="match status" value="1"/>
</dbReference>
<dbReference type="FunFam" id="3.30.200.20:FF:000034">
    <property type="entry name" value="Kinase suppressor of Ras 1"/>
    <property type="match status" value="1"/>
</dbReference>
<feature type="binding site" evidence="8">
    <location>
        <position position="963"/>
    </location>
    <ligand>
        <name>ATP</name>
        <dbReference type="ChEBI" id="CHEBI:30616"/>
    </ligand>
</feature>
<dbReference type="SUPFAM" id="SSF56112">
    <property type="entry name" value="Protein kinase-like (PK-like)"/>
    <property type="match status" value="1"/>
</dbReference>
<feature type="region of interest" description="Disordered" evidence="9">
    <location>
        <begin position="889"/>
        <end position="908"/>
    </location>
</feature>
<feature type="compositionally biased region" description="Pro residues" evidence="9">
    <location>
        <begin position="138"/>
        <end position="147"/>
    </location>
</feature>
<evidence type="ECO:0000256" key="6">
    <source>
        <dbReference type="ARBA" id="ARBA00047899"/>
    </source>
</evidence>
<comment type="caution">
    <text evidence="11">The sequence shown here is derived from an EMBL/GenBank/DDBJ whole genome shotgun (WGS) entry which is preliminary data.</text>
</comment>
<evidence type="ECO:0000256" key="7">
    <source>
        <dbReference type="ARBA" id="ARBA00048679"/>
    </source>
</evidence>
<dbReference type="AlphaFoldDB" id="A0AAV9IX34"/>
<dbReference type="PROSITE" id="PS00107">
    <property type="entry name" value="PROTEIN_KINASE_ATP"/>
    <property type="match status" value="1"/>
</dbReference>
<sequence length="1275" mass="135422">MSAGGASECGGNGSGQRRAHHRAEALHSSSRRGDGYSAFGAGADGFGSSSDDDAVDMAHLADDGAQYDMAMAANVLDRAPTSFDEVDERRPSEKQRSLVHELEALARHGAAAVAAAAHSLVEMLPVEHAPHGGAPVDGPKPVPPPATETPTSSGGAAAPELALLVQQQGLRRCHFFSIHRGDGRTVIEICEGHATRLCAGDYADVMVVRAVADGAATGIVKSSSFAPGSALVQSDITSSWTANSTASPDRREWTGGSQASVMPPSSTPLRAPVPTASLLDALAAAGIDVAQLAAEAKPQRAYRRHYSAWITNSLRRPRPPGIECKRLLVMDDSGALPCKRLLQNAFAFLTLLATGRNPLKSVLLPVTAEYGADLVDVLSCAVDTALRWCSAGMPLQVVRIVVPPGYCTPPVLQLLASFQDCVVEPGRYEPNHGTQLGLNDAGATAAETDETMAEAAQREHGRRQILAKDFMLLYDRADKKIAWELIHILRSKYSFKVFDMHNRALAEAATELAERCDEAGESGDASSLAPSAYANSVRDAGGNTGVEVWDRVRTADAKASAMPAVEPEAAESVGGAEQRSVSPASADVRTPEPGGEATSAAGRGISPGRDSSDSAASVRETSTAVSTANGRSSSPADAATAMQPSSAPPPANGVSAFTDSTPASNATRRSRDSLPADVTEPPVAVSAPAAAAAAATTPSPQQRLTPLPLGRVGADAIASSNAENEAAEAYLADEWYTALLHARRVVAIISDNFFRSSQCRTLFSLAACRNLELSGEGLFIIYWQSADLPAQAQRLLDTNAIDCREMNRALASDALLEFAALHRRQQRAEKIARERSGASASGRRAGEVLPPGVGSLQAPPAGLAKRLQRRRRRAGSYGEAASLSLLPVRSTTGQRSADDTDVGSRPATTETEFFDDAPILFDPAWRAQWDIPHDELQLGTKLGAGAFGEVYMAEWRGQVVAVKQLTRGDEGFTLDVVEDFQKEMMLLSGLRHPNIVPFYGAVTRPPHLCIVLGFVGGGSLYRLIHSRNLDDEQPFTAAEVAHLALGIARGMHYLHSQTPPVVHRDLKSPNVLINADTHDPVVTDFGLSRSRVSTMLMTGAAGTPEWMAPEIMRQEAINEKSDVWSYGVIVWELITCQKPWADEHPIQVIYRVAQRREALRVPPGTDAHLRVLVEACLQHNSKRRPSFGDIVEFWEALQAKRSSDGIAANGSGRSQGGRARSQSAGGPVDGKSVVADDGAVPVTDPLLLARIVERRQRQQQGATASSATAAHEEEI</sequence>
<accession>A0AAV9IX34</accession>
<dbReference type="InterPro" id="IPR001245">
    <property type="entry name" value="Ser-Thr/Tyr_kinase_cat_dom"/>
</dbReference>
<dbReference type="InterPro" id="IPR017441">
    <property type="entry name" value="Protein_kinase_ATP_BS"/>
</dbReference>
<dbReference type="InterPro" id="IPR035897">
    <property type="entry name" value="Toll_tir_struct_dom_sf"/>
</dbReference>
<evidence type="ECO:0000256" key="2">
    <source>
        <dbReference type="ARBA" id="ARBA00022679"/>
    </source>
</evidence>
<dbReference type="SUPFAM" id="SSF52200">
    <property type="entry name" value="Toll/Interleukin receptor TIR domain"/>
    <property type="match status" value="1"/>
</dbReference>
<feature type="compositionally biased region" description="Polar residues" evidence="9">
    <location>
        <begin position="237"/>
        <end position="247"/>
    </location>
</feature>
<feature type="region of interest" description="Disordered" evidence="9">
    <location>
        <begin position="557"/>
        <end position="681"/>
    </location>
</feature>
<evidence type="ECO:0000259" key="10">
    <source>
        <dbReference type="PROSITE" id="PS50011"/>
    </source>
</evidence>
<keyword evidence="12" id="KW-1185">Reference proteome</keyword>
<comment type="catalytic activity">
    <reaction evidence="7">
        <text>L-seryl-[protein] + ATP = O-phospho-L-seryl-[protein] + ADP + H(+)</text>
        <dbReference type="Rhea" id="RHEA:17989"/>
        <dbReference type="Rhea" id="RHEA-COMP:9863"/>
        <dbReference type="Rhea" id="RHEA-COMP:11604"/>
        <dbReference type="ChEBI" id="CHEBI:15378"/>
        <dbReference type="ChEBI" id="CHEBI:29999"/>
        <dbReference type="ChEBI" id="CHEBI:30616"/>
        <dbReference type="ChEBI" id="CHEBI:83421"/>
        <dbReference type="ChEBI" id="CHEBI:456216"/>
        <dbReference type="EC" id="2.7.11.1"/>
    </reaction>
</comment>
<name>A0AAV9IX34_CYACA</name>
<feature type="region of interest" description="Disordered" evidence="9">
    <location>
        <begin position="1204"/>
        <end position="1237"/>
    </location>
</feature>
<keyword evidence="3 8" id="KW-0547">Nucleotide-binding</keyword>
<evidence type="ECO:0000256" key="4">
    <source>
        <dbReference type="ARBA" id="ARBA00022777"/>
    </source>
</evidence>
<keyword evidence="1" id="KW-0723">Serine/threonine-protein kinase</keyword>
<dbReference type="InterPro" id="IPR000719">
    <property type="entry name" value="Prot_kinase_dom"/>
</dbReference>
<dbReference type="Gene3D" id="3.30.200.20">
    <property type="entry name" value="Phosphorylase Kinase, domain 1"/>
    <property type="match status" value="1"/>
</dbReference>
<comment type="catalytic activity">
    <reaction evidence="6">
        <text>L-threonyl-[protein] + ATP = O-phospho-L-threonyl-[protein] + ADP + H(+)</text>
        <dbReference type="Rhea" id="RHEA:46608"/>
        <dbReference type="Rhea" id="RHEA-COMP:11060"/>
        <dbReference type="Rhea" id="RHEA-COMP:11605"/>
        <dbReference type="ChEBI" id="CHEBI:15378"/>
        <dbReference type="ChEBI" id="CHEBI:30013"/>
        <dbReference type="ChEBI" id="CHEBI:30616"/>
        <dbReference type="ChEBI" id="CHEBI:61977"/>
        <dbReference type="ChEBI" id="CHEBI:456216"/>
        <dbReference type="EC" id="2.7.11.1"/>
    </reaction>
</comment>
<keyword evidence="4" id="KW-0418">Kinase</keyword>
<feature type="compositionally biased region" description="Low complexity" evidence="9">
    <location>
        <begin position="1210"/>
        <end position="1226"/>
    </location>
</feature>
<feature type="compositionally biased region" description="Polar residues" evidence="9">
    <location>
        <begin position="613"/>
        <end position="635"/>
    </location>
</feature>
<dbReference type="PANTHER" id="PTHR44329:SF298">
    <property type="entry name" value="MIXED LINEAGE KINASE DOMAIN-LIKE PROTEIN"/>
    <property type="match status" value="1"/>
</dbReference>
<dbReference type="InterPro" id="IPR008271">
    <property type="entry name" value="Ser/Thr_kinase_AS"/>
</dbReference>
<dbReference type="PROSITE" id="PS50011">
    <property type="entry name" value="PROTEIN_KINASE_DOM"/>
    <property type="match status" value="1"/>
</dbReference>